<dbReference type="STRING" id="691883.A0A058Z2G6"/>
<evidence type="ECO:0000256" key="14">
    <source>
        <dbReference type="PIRSR" id="PIRSR605959-2"/>
    </source>
</evidence>
<evidence type="ECO:0000256" key="9">
    <source>
        <dbReference type="ARBA" id="ARBA00022842"/>
    </source>
</evidence>
<evidence type="ECO:0000259" key="18">
    <source>
        <dbReference type="Pfam" id="PF09298"/>
    </source>
</evidence>
<dbReference type="GO" id="GO:1902000">
    <property type="term" value="P:homogentisate catabolic process"/>
    <property type="evidence" value="ECO:0007669"/>
    <property type="project" value="TreeGrafter"/>
</dbReference>
<keyword evidence="6 15" id="KW-0479">Metal-binding</keyword>
<dbReference type="InterPro" id="IPR011234">
    <property type="entry name" value="Fumarylacetoacetase-like_C"/>
</dbReference>
<protein>
    <recommendedName>
        <fullName evidence="5 16">Fumarylacetoacetase</fullName>
        <ecNumber evidence="4 16">3.7.1.2</ecNumber>
    </recommendedName>
    <alternativeName>
        <fullName evidence="12 16">Fumarylacetoacetate hydrolase</fullName>
    </alternativeName>
</protein>
<dbReference type="GO" id="GO:0006559">
    <property type="term" value="P:L-phenylalanine catabolic process"/>
    <property type="evidence" value="ECO:0007669"/>
    <property type="project" value="UniProtKB-UniRule"/>
</dbReference>
<sequence length="440" mass="48019">MTDATAAMAAAKNLKSFVDVAPESDFPIQNIPFGIFSTEADATPRVGTAIGEFVVDLAALAAEGLFSCCSTFGPEATAAFQSTTLNHYMSLGRPAWTEARRRIQQLLSIDEPTLRDNEALRARVLIHRTGVSMHMPARIGDYTDFYSSKEHATNVGIMFRGKDNALMPNWLHLPVGYHGRASSVVVTGTPLTRPSGQVLPMDAQVPVFSASKQVDIELEVAFLVGPSNKLGQPVPIERAHDHIFGLLLMNDWSARDIQRWEYVPLGPFLAKNFGTTVSPWVVTLEALEPFLTNGPAQTDPAPMPYLTYNGPATYDIQLEALLKPKESADYQRICLTNFKHLYWSMRQQLAHHTINGCNLQTGDLLASGTISGPTPESFGSLLELTWRGTNPIQFPDDVKRTFLQDGDSVVIRGAAQGDGFRIGFGDCEGTILPAVAGLNQ</sequence>
<dbReference type="Pfam" id="PF09298">
    <property type="entry name" value="FAA_hydrolase_N"/>
    <property type="match status" value="1"/>
</dbReference>
<feature type="binding site" evidence="14">
    <location>
        <position position="160"/>
    </location>
    <ligand>
        <name>substrate</name>
    </ligand>
</feature>
<dbReference type="OrthoDB" id="9971669at2759"/>
<dbReference type="AlphaFoldDB" id="A0A058Z2G6"/>
<comment type="cofactor">
    <cofactor evidence="16">
        <name>Mg(2+)</name>
        <dbReference type="ChEBI" id="CHEBI:18420"/>
    </cofactor>
    <cofactor evidence="16">
        <name>Ca(2+)</name>
        <dbReference type="ChEBI" id="CHEBI:29108"/>
    </cofactor>
</comment>
<dbReference type="eggNOG" id="KOG2843">
    <property type="taxonomic scope" value="Eukaryota"/>
</dbReference>
<dbReference type="InterPro" id="IPR036663">
    <property type="entry name" value="Fumarylacetoacetase_C_sf"/>
</dbReference>
<dbReference type="InterPro" id="IPR036462">
    <property type="entry name" value="Fumarylacetoacetase_N_sf"/>
</dbReference>
<reference evidence="19" key="1">
    <citation type="submission" date="2013-04" db="EMBL/GenBank/DDBJ databases">
        <title>The Genome Sequence of Fonticula alba ATCC 38817.</title>
        <authorList>
            <consortium name="The Broad Institute Genomics Platform"/>
            <person name="Russ C."/>
            <person name="Cuomo C."/>
            <person name="Burger G."/>
            <person name="Gray M.W."/>
            <person name="Holland P.W.H."/>
            <person name="King N."/>
            <person name="Lang F.B.F."/>
            <person name="Roger A.J."/>
            <person name="Ruiz-Trillo I."/>
            <person name="Brown M."/>
            <person name="Walker B."/>
            <person name="Young S."/>
            <person name="Zeng Q."/>
            <person name="Gargeya S."/>
            <person name="Fitzgerald M."/>
            <person name="Haas B."/>
            <person name="Abouelleil A."/>
            <person name="Allen A.W."/>
            <person name="Alvarado L."/>
            <person name="Arachchi H.M."/>
            <person name="Berlin A.M."/>
            <person name="Chapman S.B."/>
            <person name="Gainer-Dewar J."/>
            <person name="Goldberg J."/>
            <person name="Griggs A."/>
            <person name="Gujja S."/>
            <person name="Hansen M."/>
            <person name="Howarth C."/>
            <person name="Imamovic A."/>
            <person name="Ireland A."/>
            <person name="Larimer J."/>
            <person name="McCowan C."/>
            <person name="Murphy C."/>
            <person name="Pearson M."/>
            <person name="Poon T.W."/>
            <person name="Priest M."/>
            <person name="Roberts A."/>
            <person name="Saif S."/>
            <person name="Shea T."/>
            <person name="Sisk P."/>
            <person name="Sykes S."/>
            <person name="Wortman J."/>
            <person name="Nusbaum C."/>
            <person name="Birren B."/>
        </authorList>
    </citation>
    <scope>NUCLEOTIDE SEQUENCE [LARGE SCALE GENOMIC DNA]</scope>
    <source>
        <strain evidence="19">ATCC 38817</strain>
    </source>
</reference>
<keyword evidence="8 15" id="KW-0106">Calcium</keyword>
<dbReference type="InterPro" id="IPR005959">
    <property type="entry name" value="Fumarylacetoacetase"/>
</dbReference>
<feature type="binding site" evidence="14">
    <location>
        <position position="369"/>
    </location>
    <ligand>
        <name>substrate</name>
    </ligand>
</feature>
<keyword evidence="20" id="KW-1185">Reference proteome</keyword>
<evidence type="ECO:0000256" key="6">
    <source>
        <dbReference type="ARBA" id="ARBA00022723"/>
    </source>
</evidence>
<gene>
    <name evidence="19" type="ORF">H696_05248</name>
</gene>
<dbReference type="SUPFAM" id="SSF63433">
    <property type="entry name" value="Fumarylacetoacetate hydrolase, FAH, N-terminal domain"/>
    <property type="match status" value="1"/>
</dbReference>
<accession>A0A058Z2G6</accession>
<feature type="binding site" evidence="15">
    <location>
        <position position="219"/>
    </location>
    <ligand>
        <name>Ca(2+)</name>
        <dbReference type="ChEBI" id="CHEBI:29108"/>
    </ligand>
</feature>
<dbReference type="RefSeq" id="XP_009497385.1">
    <property type="nucleotide sequence ID" value="XM_009499110.1"/>
</dbReference>
<feature type="binding site" evidence="15">
    <location>
        <position position="275"/>
    </location>
    <ligand>
        <name>Mg(2+)</name>
        <dbReference type="ChEBI" id="CHEBI:18420"/>
    </ligand>
</feature>
<dbReference type="UniPathway" id="UPA00139">
    <property type="reaction ID" value="UER00341"/>
</dbReference>
<evidence type="ECO:0000256" key="5">
    <source>
        <dbReference type="ARBA" id="ARBA00014741"/>
    </source>
</evidence>
<evidence type="ECO:0000313" key="20">
    <source>
        <dbReference type="Proteomes" id="UP000030693"/>
    </source>
</evidence>
<evidence type="ECO:0000256" key="1">
    <source>
        <dbReference type="ARBA" id="ARBA00000353"/>
    </source>
</evidence>
<evidence type="ECO:0000256" key="12">
    <source>
        <dbReference type="ARBA" id="ARBA00031740"/>
    </source>
</evidence>
<keyword evidence="11 16" id="KW-0585">Phenylalanine catabolism</keyword>
<dbReference type="OMA" id="YWTAAQQ"/>
<feature type="binding site" evidence="14">
    <location>
        <position position="258"/>
    </location>
    <ligand>
        <name>substrate</name>
    </ligand>
</feature>
<feature type="binding site" evidence="15">
    <location>
        <position position="251"/>
    </location>
    <ligand>
        <name>Mg(2+)</name>
        <dbReference type="ChEBI" id="CHEBI:18420"/>
    </ligand>
</feature>
<feature type="domain" description="Fumarylacetoacetase N-terminal" evidence="18">
    <location>
        <begin position="29"/>
        <end position="136"/>
    </location>
</feature>
<dbReference type="GO" id="GO:0006572">
    <property type="term" value="P:L-tyrosine catabolic process"/>
    <property type="evidence" value="ECO:0007669"/>
    <property type="project" value="UniProtKB-UniRule"/>
</dbReference>
<name>A0A058Z2G6_FONAL</name>
<feature type="domain" description="Fumarylacetoacetase-like C-terminal" evidence="17">
    <location>
        <begin position="143"/>
        <end position="430"/>
    </location>
</feature>
<evidence type="ECO:0000313" key="19">
    <source>
        <dbReference type="EMBL" id="KCV68331.1"/>
    </source>
</evidence>
<comment type="similarity">
    <text evidence="3 16">Belongs to the FAH family.</text>
</comment>
<organism evidence="19">
    <name type="scientific">Fonticula alba</name>
    <name type="common">Slime mold</name>
    <dbReference type="NCBI Taxonomy" id="691883"/>
    <lineage>
        <taxon>Eukaryota</taxon>
        <taxon>Rotosphaerida</taxon>
        <taxon>Fonticulaceae</taxon>
        <taxon>Fonticula</taxon>
    </lineage>
</organism>
<evidence type="ECO:0000256" key="4">
    <source>
        <dbReference type="ARBA" id="ARBA00012094"/>
    </source>
</evidence>
<feature type="active site" description="Proton acceptor" evidence="13">
    <location>
        <position position="151"/>
    </location>
</feature>
<evidence type="ECO:0000259" key="17">
    <source>
        <dbReference type="Pfam" id="PF01557"/>
    </source>
</evidence>
<feature type="binding site" evidence="14">
    <location>
        <position position="146"/>
    </location>
    <ligand>
        <name>substrate</name>
    </ligand>
</feature>
<evidence type="ECO:0000256" key="13">
    <source>
        <dbReference type="PIRSR" id="PIRSR605959-1"/>
    </source>
</evidence>
<feature type="binding site" evidence="15">
    <location>
        <position position="251"/>
    </location>
    <ligand>
        <name>Ca(2+)</name>
        <dbReference type="ChEBI" id="CHEBI:29108"/>
    </ligand>
</feature>
<feature type="binding site" evidence="15">
    <location>
        <position position="271"/>
    </location>
    <ligand>
        <name>Mg(2+)</name>
        <dbReference type="ChEBI" id="CHEBI:18420"/>
    </ligand>
</feature>
<keyword evidence="10 16" id="KW-0828">Tyrosine catabolism</keyword>
<dbReference type="SUPFAM" id="SSF56529">
    <property type="entry name" value="FAH"/>
    <property type="match status" value="1"/>
</dbReference>
<dbReference type="Gene3D" id="3.90.850.10">
    <property type="entry name" value="Fumarylacetoacetase-like, C-terminal domain"/>
    <property type="match status" value="1"/>
</dbReference>
<feature type="binding site" evidence="14">
    <location>
        <position position="262"/>
    </location>
    <ligand>
        <name>substrate</name>
    </ligand>
</feature>
<evidence type="ECO:0000256" key="15">
    <source>
        <dbReference type="PIRSR" id="PIRSR605959-3"/>
    </source>
</evidence>
<evidence type="ECO:0000256" key="10">
    <source>
        <dbReference type="ARBA" id="ARBA00022878"/>
    </source>
</evidence>
<keyword evidence="7 16" id="KW-0378">Hydrolase</keyword>
<dbReference type="PANTHER" id="PTHR43069">
    <property type="entry name" value="FUMARYLACETOACETASE"/>
    <property type="match status" value="1"/>
</dbReference>
<comment type="pathway">
    <text evidence="2 16">Amino-acid degradation; L-phenylalanine degradation; acetoacetate and fumarate from L-phenylalanine: step 6/6.</text>
</comment>
<dbReference type="GO" id="GO:0046872">
    <property type="term" value="F:metal ion binding"/>
    <property type="evidence" value="ECO:0007669"/>
    <property type="project" value="UniProtKB-UniRule"/>
</dbReference>
<dbReference type="Pfam" id="PF01557">
    <property type="entry name" value="FAA_hydrolase"/>
    <property type="match status" value="1"/>
</dbReference>
<dbReference type="InterPro" id="IPR015377">
    <property type="entry name" value="Fumarylacetoacetase_N"/>
</dbReference>
<comment type="catalytic activity">
    <reaction evidence="1 16">
        <text>4-fumarylacetoacetate + H2O = acetoacetate + fumarate + H(+)</text>
        <dbReference type="Rhea" id="RHEA:10244"/>
        <dbReference type="ChEBI" id="CHEBI:13705"/>
        <dbReference type="ChEBI" id="CHEBI:15377"/>
        <dbReference type="ChEBI" id="CHEBI:15378"/>
        <dbReference type="ChEBI" id="CHEBI:18034"/>
        <dbReference type="ChEBI" id="CHEBI:29806"/>
        <dbReference type="EC" id="3.7.1.2"/>
    </reaction>
</comment>
<evidence type="ECO:0000256" key="7">
    <source>
        <dbReference type="ARBA" id="ARBA00022801"/>
    </source>
</evidence>
<evidence type="ECO:0000256" key="11">
    <source>
        <dbReference type="ARBA" id="ARBA00023232"/>
    </source>
</evidence>
<feature type="binding site" evidence="15">
    <location>
        <position position="217"/>
    </location>
    <ligand>
        <name>Ca(2+)</name>
        <dbReference type="ChEBI" id="CHEBI:29108"/>
    </ligand>
</feature>
<evidence type="ECO:0000256" key="2">
    <source>
        <dbReference type="ARBA" id="ARBA00004782"/>
    </source>
</evidence>
<evidence type="ECO:0000256" key="8">
    <source>
        <dbReference type="ARBA" id="ARBA00022837"/>
    </source>
</evidence>
<dbReference type="Gene3D" id="2.30.30.230">
    <property type="entry name" value="Fumarylacetoacetase, N-terminal domain"/>
    <property type="match status" value="1"/>
</dbReference>
<dbReference type="EC" id="3.7.1.2" evidence="4 16"/>
<dbReference type="GO" id="GO:0004334">
    <property type="term" value="F:fumarylacetoacetase activity"/>
    <property type="evidence" value="ECO:0007669"/>
    <property type="project" value="UniProtKB-UniRule"/>
</dbReference>
<keyword evidence="9 15" id="KW-0460">Magnesium</keyword>
<dbReference type="PANTHER" id="PTHR43069:SF2">
    <property type="entry name" value="FUMARYLACETOACETASE"/>
    <property type="match status" value="1"/>
</dbReference>
<dbReference type="FunFam" id="3.90.850.10:FF:000004">
    <property type="entry name" value="Fumarylacetoacetase"/>
    <property type="match status" value="1"/>
</dbReference>
<dbReference type="GeneID" id="20529973"/>
<proteinExistence type="inferred from homology"/>
<evidence type="ECO:0000256" key="16">
    <source>
        <dbReference type="RuleBase" id="RU366008"/>
    </source>
</evidence>
<feature type="binding site" evidence="15">
    <location>
        <position position="144"/>
    </location>
    <ligand>
        <name>Ca(2+)</name>
        <dbReference type="ChEBI" id="CHEBI:29108"/>
    </ligand>
</feature>
<dbReference type="EMBL" id="KB932209">
    <property type="protein sequence ID" value="KCV68331.1"/>
    <property type="molecule type" value="Genomic_DNA"/>
</dbReference>
<evidence type="ECO:0000256" key="3">
    <source>
        <dbReference type="ARBA" id="ARBA00010211"/>
    </source>
</evidence>
<dbReference type="Proteomes" id="UP000030693">
    <property type="component" value="Unassembled WGS sequence"/>
</dbReference>
<dbReference type="NCBIfam" id="TIGR01266">
    <property type="entry name" value="fum_ac_acetase"/>
    <property type="match status" value="1"/>
</dbReference>